<dbReference type="GO" id="GO:0009982">
    <property type="term" value="F:pseudouridine synthase activity"/>
    <property type="evidence" value="ECO:0007669"/>
    <property type="project" value="InterPro"/>
</dbReference>
<feature type="repeat" description="PPR" evidence="1">
    <location>
        <begin position="171"/>
        <end position="205"/>
    </location>
</feature>
<dbReference type="PROSITE" id="PS51375">
    <property type="entry name" value="PPR"/>
    <property type="match status" value="3"/>
</dbReference>
<dbReference type="Pfam" id="PF01535">
    <property type="entry name" value="PPR"/>
    <property type="match status" value="3"/>
</dbReference>
<dbReference type="Pfam" id="PF00849">
    <property type="entry name" value="PseudoU_synth_2"/>
    <property type="match status" value="1"/>
</dbReference>
<evidence type="ECO:0000259" key="2">
    <source>
        <dbReference type="Pfam" id="PF00849"/>
    </source>
</evidence>
<dbReference type="OrthoDB" id="415508at2759"/>
<keyword evidence="4" id="KW-1185">Reference proteome</keyword>
<dbReference type="SUPFAM" id="SSF55120">
    <property type="entry name" value="Pseudouridine synthase"/>
    <property type="match status" value="1"/>
</dbReference>
<feature type="repeat" description="PPR" evidence="1">
    <location>
        <begin position="69"/>
        <end position="103"/>
    </location>
</feature>
<proteinExistence type="predicted"/>
<dbReference type="EMBL" id="CAJNJA010036696">
    <property type="protein sequence ID" value="CAE7723605.1"/>
    <property type="molecule type" value="Genomic_DNA"/>
</dbReference>
<protein>
    <submittedName>
        <fullName evidence="3">EMB2654 protein</fullName>
    </submittedName>
</protein>
<evidence type="ECO:0000256" key="1">
    <source>
        <dbReference type="PROSITE-ProRule" id="PRU00708"/>
    </source>
</evidence>
<dbReference type="InterPro" id="IPR011990">
    <property type="entry name" value="TPR-like_helical_dom_sf"/>
</dbReference>
<sequence length="1058" mass="114349">MSNLADAIRASKHEGMERTMALLQESLASAVEADQASFSAALKACRRLAAWQSAVVILSALSASQSTPDVITCGGALSCLARAGQWQHAMALLAQMKAWQVQSNCITSNAALSACEKGSSWIHALSHLSCMAEHLLPPDAISFSAAINEKSKPWPWVLCLLGKMERTVSPDVITFNAAISACRHAEGWKVALQLLEKMQAHHLLPDSFTHGALTTSLERESKWELALALAADMKGLTVEISAFARAALISACGQASPWVLTLRILKQLGKERIRLNEVLIGAAIRACGEGGQWHHAMHLLDRMVGESVVPNQIIYNAAVGALEGTGHWTTALWLWDDMCMRFVQPNRVTYNALMLVCGDASQWSYSVELLQLPEVSVEADLSSWSAAMLACDAGSQWQVAVGLLATSPLGQESDAAAWRRAFGICMSACDRCQEWDMVLSLFGSLNRAAIAPDSAHLQLAIAACSRLARWQMALLLLATAVNLRIPCSIASCTMAATACRDAAAWQAALTCLASLPAHGLTADSTMYAATISVLGDASMWQRSISLLQETLAQEELQLAGPAVCAVISACDRASQWEKALQVFQQAAAEDTTLEVSLATAGINACRTGRKWQHALVLYHDVQEPTIACCNAALSACAEEGVWQKAFCLLQQLQSSAALPDEVSCGAVLSSCERASQWQLALDAFWMLGPSVETFKHPKQCYDILNRVFATSTQWEHCLALAETMLLRRLSANGMHVASTSRAVQSALGIAASQKLLLEALERWKSRATAEQLAVLNYDLRCLCDRPGSPNILAARPGIVAVAKPPDTSTEDILKKLADTVLEVSGSRKLAQFTSCSRLDLPTSGVLVVAHGGDGSPAANWLQAQFASRVCVRKNYLCACVGRTLGDVGTKGEITTPLLLKQGEGMSGVAVPSDEGLEAHTLYEVLARHPFSAQKEGEDPELIYLRVQPLTGRMHQIRAHFASIFRPLLGDRKYCDALGPLGSISPQEAKQIFGLSRLFLHCQKMEMQDLDGQLFEIEMPLPPDLELVVRQLSDPGRWQNKARDFKGKLTGMGAWLGSF</sequence>
<dbReference type="InterPro" id="IPR006145">
    <property type="entry name" value="PsdUridine_synth_RsuA/RluA"/>
</dbReference>
<dbReference type="PANTHER" id="PTHR47938">
    <property type="entry name" value="RESPIRATORY COMPLEX I CHAPERONE (CIA84), PUTATIVE (AFU_ORTHOLOGUE AFUA_2G06020)-RELATED"/>
    <property type="match status" value="1"/>
</dbReference>
<dbReference type="AlphaFoldDB" id="A0A812X4G3"/>
<dbReference type="GO" id="GO:0003729">
    <property type="term" value="F:mRNA binding"/>
    <property type="evidence" value="ECO:0007669"/>
    <property type="project" value="TreeGrafter"/>
</dbReference>
<feature type="domain" description="Pseudouridine synthase RsuA/RluA-like" evidence="2">
    <location>
        <begin position="801"/>
        <end position="962"/>
    </location>
</feature>
<evidence type="ECO:0000313" key="4">
    <source>
        <dbReference type="Proteomes" id="UP000601435"/>
    </source>
</evidence>
<dbReference type="InterPro" id="IPR020103">
    <property type="entry name" value="PsdUridine_synth_cat_dom_sf"/>
</dbReference>
<evidence type="ECO:0000313" key="3">
    <source>
        <dbReference type="EMBL" id="CAE7723605.1"/>
    </source>
</evidence>
<dbReference type="Gene3D" id="1.25.40.10">
    <property type="entry name" value="Tetratricopeptide repeat domain"/>
    <property type="match status" value="5"/>
</dbReference>
<dbReference type="CDD" id="cd02869">
    <property type="entry name" value="PseudoU_synth_RluA_like"/>
    <property type="match status" value="1"/>
</dbReference>
<organism evidence="3 4">
    <name type="scientific">Symbiodinium necroappetens</name>
    <dbReference type="NCBI Taxonomy" id="1628268"/>
    <lineage>
        <taxon>Eukaryota</taxon>
        <taxon>Sar</taxon>
        <taxon>Alveolata</taxon>
        <taxon>Dinophyceae</taxon>
        <taxon>Suessiales</taxon>
        <taxon>Symbiodiniaceae</taxon>
        <taxon>Symbiodinium</taxon>
    </lineage>
</organism>
<comment type="caution">
    <text evidence="3">The sequence shown here is derived from an EMBL/GenBank/DDBJ whole genome shotgun (WGS) entry which is preliminary data.</text>
</comment>
<feature type="repeat" description="PPR" evidence="1">
    <location>
        <begin position="276"/>
        <end position="310"/>
    </location>
</feature>
<dbReference type="NCBIfam" id="TIGR00756">
    <property type="entry name" value="PPR"/>
    <property type="match status" value="1"/>
</dbReference>
<dbReference type="Proteomes" id="UP000601435">
    <property type="component" value="Unassembled WGS sequence"/>
</dbReference>
<dbReference type="GO" id="GO:0001522">
    <property type="term" value="P:pseudouridine synthesis"/>
    <property type="evidence" value="ECO:0007669"/>
    <property type="project" value="InterPro"/>
</dbReference>
<dbReference type="InterPro" id="IPR002885">
    <property type="entry name" value="PPR_rpt"/>
</dbReference>
<name>A0A812X4G3_9DINO</name>
<reference evidence="3" key="1">
    <citation type="submission" date="2021-02" db="EMBL/GenBank/DDBJ databases">
        <authorList>
            <person name="Dougan E. K."/>
            <person name="Rhodes N."/>
            <person name="Thang M."/>
            <person name="Chan C."/>
        </authorList>
    </citation>
    <scope>NUCLEOTIDE SEQUENCE</scope>
</reference>
<gene>
    <name evidence="3" type="primary">EMB2654</name>
    <name evidence="3" type="ORF">SNEC2469_LOCUS20869</name>
</gene>
<dbReference type="Gene3D" id="3.30.2350.10">
    <property type="entry name" value="Pseudouridine synthase"/>
    <property type="match status" value="1"/>
</dbReference>
<accession>A0A812X4G3</accession>
<dbReference type="PANTHER" id="PTHR47938:SF35">
    <property type="entry name" value="PENTATRICOPEPTIDE REPEAT-CONTAINING PROTEIN 4, MITOCHONDRIAL-RELATED"/>
    <property type="match status" value="1"/>
</dbReference>